<keyword evidence="3" id="KW-1185">Reference proteome</keyword>
<dbReference type="KEGG" id="mrr:Moror_9230"/>
<dbReference type="Proteomes" id="UP000017559">
    <property type="component" value="Unassembled WGS sequence"/>
</dbReference>
<name>V2WDP1_MONRO</name>
<gene>
    <name evidence="2" type="ORF">Moror_9230</name>
</gene>
<evidence type="ECO:0000256" key="1">
    <source>
        <dbReference type="SAM" id="Phobius"/>
    </source>
</evidence>
<dbReference type="EMBL" id="AWSO01001184">
    <property type="protein sequence ID" value="ESK84948.1"/>
    <property type="molecule type" value="Genomic_DNA"/>
</dbReference>
<organism evidence="2 3">
    <name type="scientific">Moniliophthora roreri (strain MCA 2997)</name>
    <name type="common">Cocoa frosty pod rot fungus</name>
    <name type="synonym">Crinipellis roreri</name>
    <dbReference type="NCBI Taxonomy" id="1381753"/>
    <lineage>
        <taxon>Eukaryota</taxon>
        <taxon>Fungi</taxon>
        <taxon>Dikarya</taxon>
        <taxon>Basidiomycota</taxon>
        <taxon>Agaricomycotina</taxon>
        <taxon>Agaricomycetes</taxon>
        <taxon>Agaricomycetidae</taxon>
        <taxon>Agaricales</taxon>
        <taxon>Marasmiineae</taxon>
        <taxon>Marasmiaceae</taxon>
        <taxon>Moniliophthora</taxon>
    </lineage>
</organism>
<evidence type="ECO:0000313" key="2">
    <source>
        <dbReference type="EMBL" id="ESK84948.1"/>
    </source>
</evidence>
<reference evidence="2 3" key="1">
    <citation type="journal article" date="2014" name="BMC Genomics">
        <title>Genome and secretome analysis of the hemibiotrophic fungal pathogen, Moniliophthora roreri, which causes frosty pod rot disease of cacao: mechanisms of the biotrophic and necrotrophic phases.</title>
        <authorList>
            <person name="Meinhardt L.W."/>
            <person name="Costa G.G.L."/>
            <person name="Thomazella D.P.T."/>
            <person name="Teixeira P.J.P.L."/>
            <person name="Carazzolle M.F."/>
            <person name="Schuster S.C."/>
            <person name="Carlson J.E."/>
            <person name="Guiltinan M.J."/>
            <person name="Mieczkowski P."/>
            <person name="Farmer A."/>
            <person name="Ramaraj T."/>
            <person name="Crozier J."/>
            <person name="Davis R.E."/>
            <person name="Shao J."/>
            <person name="Melnick R.L."/>
            <person name="Pereira G.A.G."/>
            <person name="Bailey B.A."/>
        </authorList>
    </citation>
    <scope>NUCLEOTIDE SEQUENCE [LARGE SCALE GENOMIC DNA]</scope>
    <source>
        <strain evidence="2 3">MCA 2997</strain>
    </source>
</reference>
<comment type="caution">
    <text evidence="2">The sequence shown here is derived from an EMBL/GenBank/DDBJ whole genome shotgun (WGS) entry which is preliminary data.</text>
</comment>
<dbReference type="HOGENOM" id="CLU_1678374_0_0_1"/>
<feature type="transmembrane region" description="Helical" evidence="1">
    <location>
        <begin position="58"/>
        <end position="79"/>
    </location>
</feature>
<feature type="transmembrane region" description="Helical" evidence="1">
    <location>
        <begin position="25"/>
        <end position="46"/>
    </location>
</feature>
<sequence length="157" mass="18201">MSSVEKIAEFHIATESVVVATNSTLSAMFLPGFYILLFGMSIKILCKRHHERPQRMLYLGWTVTLFVLASVTNAFQGWMMIQQQIIYFEAGRTRDYSKLIEYLFGETLKTVPNTFVNIGANVINFVANTMLVRLQQMVYHYFKSTHILWGDRLISKY</sequence>
<keyword evidence="1" id="KW-0812">Transmembrane</keyword>
<protein>
    <submittedName>
        <fullName evidence="2">Uncharacterized protein</fullName>
    </submittedName>
</protein>
<proteinExistence type="predicted"/>
<keyword evidence="1" id="KW-0472">Membrane</keyword>
<accession>V2WDP1</accession>
<evidence type="ECO:0000313" key="3">
    <source>
        <dbReference type="Proteomes" id="UP000017559"/>
    </source>
</evidence>
<dbReference type="OrthoDB" id="3226582at2759"/>
<keyword evidence="1" id="KW-1133">Transmembrane helix</keyword>
<dbReference type="AlphaFoldDB" id="V2WDP1"/>